<evidence type="ECO:0000313" key="8">
    <source>
        <dbReference type="EMBL" id="MCK8780592.1"/>
    </source>
</evidence>
<evidence type="ECO:0000256" key="5">
    <source>
        <dbReference type="ARBA" id="ARBA00048200"/>
    </source>
</evidence>
<comment type="similarity">
    <text evidence="2 6">Belongs to the dTDP-4-dehydrorhamnose reductase family.</text>
</comment>
<protein>
    <recommendedName>
        <fullName evidence="4 6">dTDP-4-dehydrorhamnose reductase</fullName>
        <ecNumber evidence="3 6">1.1.1.133</ecNumber>
    </recommendedName>
</protein>
<feature type="domain" description="RmlD-like substrate binding" evidence="7">
    <location>
        <begin position="7"/>
        <end position="294"/>
    </location>
</feature>
<sequence>MTSTRKRMVVTGRQGQVVQSLLERGQNGPFEIITLGRPELDLSRPDVIDAVLRAAEPDVIVSAAAYTAVDQAETDEEAATVVNGVAAGKIAETAAALGVPMIHLSTDYVFDGSKLAPYVETDPVAPIGAYGRSKLAGERAVAAASSDHAILRTAWVYSPFGKNFLKTMLKLAESRDSLNVVNDQIGNPTSALDIADAVLQVAQNLLRSDAPDLRGIFHITGTGECNWAEFATAIFAQSEAHGGPHAAVKGILSAQYPTPAKRPANSRLDCTLLNARHGVRIPDWRDSTAQVVGRLLNHNHTDGQQ</sequence>
<keyword evidence="9" id="KW-1185">Reference proteome</keyword>
<dbReference type="SUPFAM" id="SSF51735">
    <property type="entry name" value="NAD(P)-binding Rossmann-fold domains"/>
    <property type="match status" value="1"/>
</dbReference>
<dbReference type="EMBL" id="JALPRY010000012">
    <property type="protein sequence ID" value="MCK8780592.1"/>
    <property type="molecule type" value="Genomic_DNA"/>
</dbReference>
<dbReference type="InterPro" id="IPR029903">
    <property type="entry name" value="RmlD-like-bd"/>
</dbReference>
<dbReference type="InterPro" id="IPR005913">
    <property type="entry name" value="dTDP_dehydrorham_reduct"/>
</dbReference>
<dbReference type="RefSeq" id="WP_248683200.1">
    <property type="nucleotide sequence ID" value="NZ_JALPRY010000012.1"/>
</dbReference>
<comment type="cofactor">
    <cofactor evidence="6">
        <name>Mg(2+)</name>
        <dbReference type="ChEBI" id="CHEBI:18420"/>
    </cofactor>
    <text evidence="6">Binds 1 Mg(2+) ion per monomer.</text>
</comment>
<dbReference type="InterPro" id="IPR036291">
    <property type="entry name" value="NAD(P)-bd_dom_sf"/>
</dbReference>
<organism evidence="8 9">
    <name type="scientific">Neorhizobium turbinariae</name>
    <dbReference type="NCBI Taxonomy" id="2937795"/>
    <lineage>
        <taxon>Bacteria</taxon>
        <taxon>Pseudomonadati</taxon>
        <taxon>Pseudomonadota</taxon>
        <taxon>Alphaproteobacteria</taxon>
        <taxon>Hyphomicrobiales</taxon>
        <taxon>Rhizobiaceae</taxon>
        <taxon>Rhizobium/Agrobacterium group</taxon>
        <taxon>Neorhizobium</taxon>
    </lineage>
</organism>
<keyword evidence="6" id="KW-0521">NADP</keyword>
<evidence type="ECO:0000313" key="9">
    <source>
        <dbReference type="Proteomes" id="UP001202827"/>
    </source>
</evidence>
<name>A0ABT0IRV5_9HYPH</name>
<evidence type="ECO:0000256" key="2">
    <source>
        <dbReference type="ARBA" id="ARBA00010944"/>
    </source>
</evidence>
<reference evidence="8 9" key="1">
    <citation type="submission" date="2022-04" db="EMBL/GenBank/DDBJ databases">
        <title>Rhizobium coralii sp. nov., isolated from coral Turbinaria peltata.</title>
        <authorList>
            <person name="Sun H."/>
        </authorList>
    </citation>
    <scope>NUCLEOTIDE SEQUENCE [LARGE SCALE GENOMIC DNA]</scope>
    <source>
        <strain evidence="8 9">NTR19</strain>
    </source>
</reference>
<comment type="function">
    <text evidence="6">Catalyzes the reduction of dTDP-6-deoxy-L-lyxo-4-hexulose to yield dTDP-L-rhamnose.</text>
</comment>
<dbReference type="GO" id="GO:0008831">
    <property type="term" value="F:dTDP-4-dehydrorhamnose reductase activity"/>
    <property type="evidence" value="ECO:0007669"/>
    <property type="project" value="UniProtKB-EC"/>
</dbReference>
<dbReference type="CDD" id="cd05254">
    <property type="entry name" value="dTDP_HR_like_SDR_e"/>
    <property type="match status" value="1"/>
</dbReference>
<dbReference type="Gene3D" id="3.40.50.720">
    <property type="entry name" value="NAD(P)-binding Rossmann-like Domain"/>
    <property type="match status" value="1"/>
</dbReference>
<comment type="catalytic activity">
    <reaction evidence="5 6">
        <text>dTDP-beta-L-rhamnose + NADP(+) = dTDP-4-dehydro-beta-L-rhamnose + NADPH + H(+)</text>
        <dbReference type="Rhea" id="RHEA:21796"/>
        <dbReference type="ChEBI" id="CHEBI:15378"/>
        <dbReference type="ChEBI" id="CHEBI:57510"/>
        <dbReference type="ChEBI" id="CHEBI:57783"/>
        <dbReference type="ChEBI" id="CHEBI:58349"/>
        <dbReference type="ChEBI" id="CHEBI:62830"/>
        <dbReference type="EC" id="1.1.1.133"/>
    </reaction>
</comment>
<dbReference type="PANTHER" id="PTHR10491:SF4">
    <property type="entry name" value="METHIONINE ADENOSYLTRANSFERASE 2 SUBUNIT BETA"/>
    <property type="match status" value="1"/>
</dbReference>
<evidence type="ECO:0000256" key="4">
    <source>
        <dbReference type="ARBA" id="ARBA00017099"/>
    </source>
</evidence>
<evidence type="ECO:0000256" key="1">
    <source>
        <dbReference type="ARBA" id="ARBA00004781"/>
    </source>
</evidence>
<evidence type="ECO:0000259" key="7">
    <source>
        <dbReference type="Pfam" id="PF04321"/>
    </source>
</evidence>
<dbReference type="NCBIfam" id="TIGR01214">
    <property type="entry name" value="rmlD"/>
    <property type="match status" value="1"/>
</dbReference>
<comment type="caution">
    <text evidence="8">The sequence shown here is derived from an EMBL/GenBank/DDBJ whole genome shotgun (WGS) entry which is preliminary data.</text>
</comment>
<evidence type="ECO:0000256" key="6">
    <source>
        <dbReference type="RuleBase" id="RU364082"/>
    </source>
</evidence>
<gene>
    <name evidence="8" type="primary">rfbD</name>
    <name evidence="8" type="ORF">M0654_11420</name>
</gene>
<dbReference type="PANTHER" id="PTHR10491">
    <property type="entry name" value="DTDP-4-DEHYDRORHAMNOSE REDUCTASE"/>
    <property type="match status" value="1"/>
</dbReference>
<dbReference type="EC" id="1.1.1.133" evidence="3 6"/>
<comment type="pathway">
    <text evidence="1 6">Carbohydrate biosynthesis; dTDP-L-rhamnose biosynthesis.</text>
</comment>
<dbReference type="Pfam" id="PF04321">
    <property type="entry name" value="RmlD_sub_bind"/>
    <property type="match status" value="1"/>
</dbReference>
<dbReference type="Proteomes" id="UP001202827">
    <property type="component" value="Unassembled WGS sequence"/>
</dbReference>
<keyword evidence="6 8" id="KW-0560">Oxidoreductase</keyword>
<evidence type="ECO:0000256" key="3">
    <source>
        <dbReference type="ARBA" id="ARBA00012929"/>
    </source>
</evidence>
<accession>A0ABT0IRV5</accession>
<dbReference type="Gene3D" id="3.90.25.10">
    <property type="entry name" value="UDP-galactose 4-epimerase, domain 1"/>
    <property type="match status" value="1"/>
</dbReference>
<proteinExistence type="inferred from homology"/>